<dbReference type="PROSITE" id="PS50830">
    <property type="entry name" value="TNASE_3"/>
    <property type="match status" value="1"/>
</dbReference>
<dbReference type="SUPFAM" id="SSF50199">
    <property type="entry name" value="Staphylococcal nuclease"/>
    <property type="match status" value="1"/>
</dbReference>
<keyword evidence="2" id="KW-0255">Endonuclease</keyword>
<dbReference type="PANTHER" id="PTHR12302:SF3">
    <property type="entry name" value="SERINE_THREONINE-PROTEIN KINASE 31"/>
    <property type="match status" value="1"/>
</dbReference>
<protein>
    <recommendedName>
        <fullName evidence="4">TNase-like domain-containing protein</fullName>
    </recommendedName>
</protein>
<evidence type="ECO:0000313" key="6">
    <source>
        <dbReference type="Proteomes" id="UP000271468"/>
    </source>
</evidence>
<dbReference type="PANTHER" id="PTHR12302">
    <property type="entry name" value="EBNA2 BINDING PROTEIN P100"/>
    <property type="match status" value="1"/>
</dbReference>
<dbReference type="Pfam" id="PF00565">
    <property type="entry name" value="SNase"/>
    <property type="match status" value="1"/>
</dbReference>
<dbReference type="EMBL" id="RBOV01000328">
    <property type="protein sequence ID" value="RMN08420.1"/>
    <property type="molecule type" value="Genomic_DNA"/>
</dbReference>
<dbReference type="GO" id="GO:0016787">
    <property type="term" value="F:hydrolase activity"/>
    <property type="evidence" value="ECO:0007669"/>
    <property type="project" value="UniProtKB-KW"/>
</dbReference>
<evidence type="ECO:0000256" key="1">
    <source>
        <dbReference type="ARBA" id="ARBA00022722"/>
    </source>
</evidence>
<evidence type="ECO:0000256" key="2">
    <source>
        <dbReference type="ARBA" id="ARBA00022759"/>
    </source>
</evidence>
<dbReference type="InterPro" id="IPR035437">
    <property type="entry name" value="SNase_OB-fold_sf"/>
</dbReference>
<proteinExistence type="predicted"/>
<accession>A0A3M3JC96</accession>
<feature type="domain" description="TNase-like" evidence="4">
    <location>
        <begin position="28"/>
        <end position="149"/>
    </location>
</feature>
<evidence type="ECO:0000259" key="4">
    <source>
        <dbReference type="PROSITE" id="PS50830"/>
    </source>
</evidence>
<evidence type="ECO:0000313" key="5">
    <source>
        <dbReference type="EMBL" id="RMN08420.1"/>
    </source>
</evidence>
<dbReference type="GO" id="GO:0003676">
    <property type="term" value="F:nucleic acid binding"/>
    <property type="evidence" value="ECO:0007669"/>
    <property type="project" value="InterPro"/>
</dbReference>
<dbReference type="AlphaFoldDB" id="A0A3M3JC96"/>
<dbReference type="RefSeq" id="WP_080378143.1">
    <property type="nucleotide sequence ID" value="NZ_RBOV01000328.1"/>
</dbReference>
<evidence type="ECO:0000256" key="3">
    <source>
        <dbReference type="ARBA" id="ARBA00022801"/>
    </source>
</evidence>
<reference evidence="5 6" key="1">
    <citation type="submission" date="2018-08" db="EMBL/GenBank/DDBJ databases">
        <title>Recombination of ecologically and evolutionarily significant loci maintains genetic cohesion in the Pseudomonas syringae species complex.</title>
        <authorList>
            <person name="Dillon M."/>
            <person name="Thakur S."/>
            <person name="Almeida R.N.D."/>
            <person name="Weir B.S."/>
            <person name="Guttman D.S."/>
        </authorList>
    </citation>
    <scope>NUCLEOTIDE SEQUENCE [LARGE SCALE GENOMIC DNA]</scope>
    <source>
        <strain evidence="5 6">ICMP 12341</strain>
    </source>
</reference>
<sequence>MEIKADHLKSKALVLTVFFWIGPASADTVLQGQVVRILDGDTVEVLDAGKQTHRVRLANIDAPERKQAFGDVSRQALAAMAYRRQVLVLDEGGDRYGRRIGVLTINGRNVNAEMVAQGMAWVYTQYNNDKNLPTLEARARAGKLGLWADIHPMAPWDFRHSR</sequence>
<dbReference type="Gene3D" id="2.40.50.90">
    <property type="match status" value="1"/>
</dbReference>
<dbReference type="PROSITE" id="PS01123">
    <property type="entry name" value="TNASE_1"/>
    <property type="match status" value="1"/>
</dbReference>
<keyword evidence="3" id="KW-0378">Hydrolase</keyword>
<gene>
    <name evidence="5" type="ORF">ALQ65_200148</name>
</gene>
<comment type="caution">
    <text evidence="5">The sequence shown here is derived from an EMBL/GenBank/DDBJ whole genome shotgun (WGS) entry which is preliminary data.</text>
</comment>
<name>A0A3M3JC96_9PSED</name>
<dbReference type="Proteomes" id="UP000271468">
    <property type="component" value="Unassembled WGS sequence"/>
</dbReference>
<organism evidence="5 6">
    <name type="scientific">Pseudomonas syringae pv. coriandricola</name>
    <dbReference type="NCBI Taxonomy" id="264453"/>
    <lineage>
        <taxon>Bacteria</taxon>
        <taxon>Pseudomonadati</taxon>
        <taxon>Pseudomonadota</taxon>
        <taxon>Gammaproteobacteria</taxon>
        <taxon>Pseudomonadales</taxon>
        <taxon>Pseudomonadaceae</taxon>
        <taxon>Pseudomonas</taxon>
    </lineage>
</organism>
<dbReference type="InterPro" id="IPR002071">
    <property type="entry name" value="Thermonucl_AS"/>
</dbReference>
<keyword evidence="1" id="KW-0540">Nuclease</keyword>
<dbReference type="InterPro" id="IPR016071">
    <property type="entry name" value="Staphylococal_nuclease_OB-fold"/>
</dbReference>
<dbReference type="SMART" id="SM00318">
    <property type="entry name" value="SNc"/>
    <property type="match status" value="1"/>
</dbReference>
<dbReference type="GO" id="GO:0004519">
    <property type="term" value="F:endonuclease activity"/>
    <property type="evidence" value="ECO:0007669"/>
    <property type="project" value="UniProtKB-KW"/>
</dbReference>